<proteinExistence type="predicted"/>
<gene>
    <name evidence="1" type="ORF">ACFQZV_06325</name>
</gene>
<dbReference type="RefSeq" id="WP_378752220.1">
    <property type="nucleotide sequence ID" value="NZ_JBHSSV010000008.1"/>
</dbReference>
<sequence length="89" mass="10078">MPTTRRRHMVTETDDVARALDAAAREWPDLAGDRPALLRHLIAHGHDRLTASAVEELVRKRAALTTLSGSMTGEYPTAYRDTLRREWPE</sequence>
<evidence type="ECO:0000313" key="2">
    <source>
        <dbReference type="Proteomes" id="UP001597042"/>
    </source>
</evidence>
<dbReference type="Proteomes" id="UP001597042">
    <property type="component" value="Unassembled WGS sequence"/>
</dbReference>
<comment type="caution">
    <text evidence="1">The sequence shown here is derived from an EMBL/GenBank/DDBJ whole genome shotgun (WGS) entry which is preliminary data.</text>
</comment>
<organism evidence="1 2">
    <name type="scientific">Microbacterium koreense</name>
    <dbReference type="NCBI Taxonomy" id="323761"/>
    <lineage>
        <taxon>Bacteria</taxon>
        <taxon>Bacillati</taxon>
        <taxon>Actinomycetota</taxon>
        <taxon>Actinomycetes</taxon>
        <taxon>Micrococcales</taxon>
        <taxon>Microbacteriaceae</taxon>
        <taxon>Microbacterium</taxon>
    </lineage>
</organism>
<keyword evidence="2" id="KW-1185">Reference proteome</keyword>
<reference evidence="2" key="1">
    <citation type="journal article" date="2019" name="Int. J. Syst. Evol. Microbiol.">
        <title>The Global Catalogue of Microorganisms (GCM) 10K type strain sequencing project: providing services to taxonomists for standard genome sequencing and annotation.</title>
        <authorList>
            <consortium name="The Broad Institute Genomics Platform"/>
            <consortium name="The Broad Institute Genome Sequencing Center for Infectious Disease"/>
            <person name="Wu L."/>
            <person name="Ma J."/>
        </authorList>
    </citation>
    <scope>NUCLEOTIDE SEQUENCE [LARGE SCALE GENOMIC DNA]</scope>
    <source>
        <strain evidence="2">CCUG 50754</strain>
    </source>
</reference>
<evidence type="ECO:0000313" key="1">
    <source>
        <dbReference type="EMBL" id="MFD0780913.1"/>
    </source>
</evidence>
<dbReference type="EMBL" id="JBHTIM010000001">
    <property type="protein sequence ID" value="MFD0780913.1"/>
    <property type="molecule type" value="Genomic_DNA"/>
</dbReference>
<protein>
    <submittedName>
        <fullName evidence="1">Uncharacterized protein</fullName>
    </submittedName>
</protein>
<name>A0ABW2ZR42_9MICO</name>
<accession>A0ABW2ZR42</accession>